<dbReference type="GO" id="GO:0016616">
    <property type="term" value="F:oxidoreductase activity, acting on the CH-OH group of donors, NAD or NADP as acceptor"/>
    <property type="evidence" value="ECO:0007669"/>
    <property type="project" value="TreeGrafter"/>
</dbReference>
<dbReference type="PANTHER" id="PTHR42760:SF115">
    <property type="entry name" value="3-OXOACYL-[ACYL-CARRIER-PROTEIN] REDUCTASE FABG"/>
    <property type="match status" value="1"/>
</dbReference>
<keyword evidence="4" id="KW-1185">Reference proteome</keyword>
<dbReference type="FunFam" id="3.40.50.720:FF:000084">
    <property type="entry name" value="Short-chain dehydrogenase reductase"/>
    <property type="match status" value="1"/>
</dbReference>
<evidence type="ECO:0000313" key="3">
    <source>
        <dbReference type="EMBL" id="SNT21975.1"/>
    </source>
</evidence>
<dbReference type="PRINTS" id="PR01397">
    <property type="entry name" value="DHBDHDRGNASE"/>
</dbReference>
<comment type="similarity">
    <text evidence="1">Belongs to the short-chain dehydrogenases/reductases (SDR) family.</text>
</comment>
<dbReference type="Pfam" id="PF13561">
    <property type="entry name" value="adh_short_C2"/>
    <property type="match status" value="1"/>
</dbReference>
<dbReference type="PROSITE" id="PS00061">
    <property type="entry name" value="ADH_SHORT"/>
    <property type="match status" value="1"/>
</dbReference>
<dbReference type="InterPro" id="IPR020904">
    <property type="entry name" value="Sc_DH/Rdtase_CS"/>
</dbReference>
<dbReference type="EMBL" id="FZOL01000029">
    <property type="protein sequence ID" value="SNT21975.1"/>
    <property type="molecule type" value="Genomic_DNA"/>
</dbReference>
<evidence type="ECO:0000313" key="4">
    <source>
        <dbReference type="Proteomes" id="UP000198407"/>
    </source>
</evidence>
<dbReference type="SUPFAM" id="SSF51735">
    <property type="entry name" value="NAD(P)-binding Rossmann-fold domains"/>
    <property type="match status" value="1"/>
</dbReference>
<dbReference type="AlphaFoldDB" id="A0A239KV91"/>
<dbReference type="InterPro" id="IPR002347">
    <property type="entry name" value="SDR_fam"/>
</dbReference>
<proteinExistence type="inferred from homology"/>
<dbReference type="GO" id="GO:0019290">
    <property type="term" value="P:siderophore biosynthetic process"/>
    <property type="evidence" value="ECO:0007669"/>
    <property type="project" value="InterPro"/>
</dbReference>
<protein>
    <submittedName>
        <fullName evidence="3">2,3-dihydro-2,3-dihydroxybenzoate dehydrogenase</fullName>
    </submittedName>
</protein>
<reference evidence="4" key="1">
    <citation type="submission" date="2017-06" db="EMBL/GenBank/DDBJ databases">
        <authorList>
            <person name="Varghese N."/>
            <person name="Submissions S."/>
        </authorList>
    </citation>
    <scope>NUCLEOTIDE SEQUENCE [LARGE SCALE GENOMIC DNA]</scope>
    <source>
        <strain evidence="4">DSM 22348</strain>
    </source>
</reference>
<evidence type="ECO:0000256" key="2">
    <source>
        <dbReference type="ARBA" id="ARBA00023002"/>
    </source>
</evidence>
<dbReference type="PANTHER" id="PTHR42760">
    <property type="entry name" value="SHORT-CHAIN DEHYDROGENASES/REDUCTASES FAMILY MEMBER"/>
    <property type="match status" value="1"/>
</dbReference>
<dbReference type="GO" id="GO:0008667">
    <property type="term" value="F:2,3-dihydro-2,3-dihydroxybenzoate dehydrogenase activity"/>
    <property type="evidence" value="ECO:0007669"/>
    <property type="project" value="InterPro"/>
</dbReference>
<evidence type="ECO:0000256" key="1">
    <source>
        <dbReference type="ARBA" id="ARBA00006484"/>
    </source>
</evidence>
<gene>
    <name evidence="3" type="ORF">SAMN05444352_12951</name>
</gene>
<dbReference type="InterPro" id="IPR036291">
    <property type="entry name" value="NAD(P)-bd_dom_sf"/>
</dbReference>
<dbReference type="OrthoDB" id="9803333at2"/>
<keyword evidence="2" id="KW-0560">Oxidoreductase</keyword>
<name>A0A239KV91_9PSED</name>
<accession>A0A239KV91</accession>
<dbReference type="InterPro" id="IPR003560">
    <property type="entry name" value="DHB_DH"/>
</dbReference>
<sequence>MSVTGSGKVAWVTGVNQGIGAQLMKQLLDAGIRVVGVDHRHDSLPAHLRSLVHLCDVGDGARVRELCARLLPEAPPDYFINVAAVLRMGAHEQLSEAHWLETFAVNVHAPYHFLSCLTPHFRQRRAGSIVMVSSNAARVPRMGMAAYGASKAALTHFSKAVALELAGDGVRVNTVSPGSTLTPMQYALWTDAQSEQRTLQGNLAQFKSGIPLNRIANPEDIANAVLFLISDQAAHITLHDLVVDGGATLGM</sequence>
<dbReference type="NCBIfam" id="NF006074">
    <property type="entry name" value="PRK08220.1"/>
    <property type="match status" value="1"/>
</dbReference>
<dbReference type="STRING" id="1215104.GCA_000730585_02125"/>
<organism evidence="3 4">
    <name type="scientific">Pseudomonas japonica</name>
    <dbReference type="NCBI Taxonomy" id="256466"/>
    <lineage>
        <taxon>Bacteria</taxon>
        <taxon>Pseudomonadati</taxon>
        <taxon>Pseudomonadota</taxon>
        <taxon>Gammaproteobacteria</taxon>
        <taxon>Pseudomonadales</taxon>
        <taxon>Pseudomonadaceae</taxon>
        <taxon>Pseudomonas</taxon>
    </lineage>
</organism>
<dbReference type="Gene3D" id="3.40.50.720">
    <property type="entry name" value="NAD(P)-binding Rossmann-like Domain"/>
    <property type="match status" value="1"/>
</dbReference>
<dbReference type="PRINTS" id="PR00080">
    <property type="entry name" value="SDRFAMILY"/>
</dbReference>
<dbReference type="RefSeq" id="WP_042126483.1">
    <property type="nucleotide sequence ID" value="NZ_FZOL01000029.1"/>
</dbReference>
<dbReference type="Proteomes" id="UP000198407">
    <property type="component" value="Unassembled WGS sequence"/>
</dbReference>